<proteinExistence type="predicted"/>
<gene>
    <name evidence="2" type="ORF">LGLO00237_LOCUS3569</name>
</gene>
<dbReference type="SUPFAM" id="SSF52540">
    <property type="entry name" value="P-loop containing nucleoside triphosphate hydrolases"/>
    <property type="match status" value="1"/>
</dbReference>
<feature type="signal peptide" evidence="1">
    <location>
        <begin position="1"/>
        <end position="17"/>
    </location>
</feature>
<dbReference type="PANTHER" id="PTHR36978">
    <property type="entry name" value="P-LOOP CONTAINING NUCLEOTIDE TRIPHOSPHATE HYDROLASE"/>
    <property type="match status" value="1"/>
</dbReference>
<evidence type="ECO:0008006" key="3">
    <source>
        <dbReference type="Google" id="ProtNLM"/>
    </source>
</evidence>
<protein>
    <recommendedName>
        <fullName evidence="3">Sulfotransferase domain-containing protein</fullName>
    </recommendedName>
</protein>
<feature type="chain" id="PRO_5031142079" description="Sulfotransferase domain-containing protein" evidence="1">
    <location>
        <begin position="18"/>
        <end position="362"/>
    </location>
</feature>
<name>A0A7S3YEI1_9EUKA</name>
<reference evidence="2" key="1">
    <citation type="submission" date="2021-01" db="EMBL/GenBank/DDBJ databases">
        <authorList>
            <person name="Corre E."/>
            <person name="Pelletier E."/>
            <person name="Niang G."/>
            <person name="Scheremetjew M."/>
            <person name="Finn R."/>
            <person name="Kale V."/>
            <person name="Holt S."/>
            <person name="Cochrane G."/>
            <person name="Meng A."/>
            <person name="Brown T."/>
            <person name="Cohen L."/>
        </authorList>
    </citation>
    <scope>NUCLEOTIDE SEQUENCE</scope>
    <source>
        <strain evidence="2">CCCM811</strain>
    </source>
</reference>
<dbReference type="EMBL" id="HBIV01005034">
    <property type="protein sequence ID" value="CAE0649279.1"/>
    <property type="molecule type" value="Transcribed_RNA"/>
</dbReference>
<dbReference type="Pfam" id="PF17784">
    <property type="entry name" value="Sulfotransfer_4"/>
    <property type="match status" value="1"/>
</dbReference>
<dbReference type="PANTHER" id="PTHR36978:SF4">
    <property type="entry name" value="P-LOOP CONTAINING NUCLEOSIDE TRIPHOSPHATE HYDROLASE PROTEIN"/>
    <property type="match status" value="1"/>
</dbReference>
<dbReference type="AlphaFoldDB" id="A0A7S3YEI1"/>
<organism evidence="2">
    <name type="scientific">Lotharella globosa</name>
    <dbReference type="NCBI Taxonomy" id="91324"/>
    <lineage>
        <taxon>Eukaryota</taxon>
        <taxon>Sar</taxon>
        <taxon>Rhizaria</taxon>
        <taxon>Cercozoa</taxon>
        <taxon>Chlorarachniophyceae</taxon>
        <taxon>Lotharella</taxon>
    </lineage>
</organism>
<evidence type="ECO:0000256" key="1">
    <source>
        <dbReference type="SAM" id="SignalP"/>
    </source>
</evidence>
<accession>A0A7S3YEI1</accession>
<evidence type="ECO:0000313" key="2">
    <source>
        <dbReference type="EMBL" id="CAE0649279.1"/>
    </source>
</evidence>
<sequence length="362" mass="40588">MVHEAVISLFLLSVGSAVRVTKVELDNELSTQVQNEELPGAFNCTQRRHEFISLLSASLTPEQRMSKMSVLASEECGMRLNENVIKHRYDGFCQHSGKVFGLGMFKTGTSSLVEALNNLGYISTKETRAYFAGLGITTMDDEEVQATLARDHEKRENAAEFLDVTLSASDGPWLFLYPQMDQWYPGSKFILTLRGSTADVVNSDARMRLMKVIGNKTFEEVYQGQRRGTVPLSSYGFSIADFVILVSKRYELHNERVRSYFQGRESELLEIDLEAEAADPWRKLTDFLGCPIPSKPFPHSNSAKKGIRTEVIPANFVEALNWKQFDMITKDGKSILTPKDGVGEILIGGEPYVCTHCEGFKL</sequence>
<dbReference type="InterPro" id="IPR040632">
    <property type="entry name" value="Sulfotransfer_4"/>
</dbReference>
<dbReference type="Gene3D" id="3.40.50.300">
    <property type="entry name" value="P-loop containing nucleotide triphosphate hydrolases"/>
    <property type="match status" value="1"/>
</dbReference>
<keyword evidence="1" id="KW-0732">Signal</keyword>
<dbReference type="InterPro" id="IPR027417">
    <property type="entry name" value="P-loop_NTPase"/>
</dbReference>